<dbReference type="EMBL" id="JAEPQZ010000017">
    <property type="protein sequence ID" value="KAG2172318.1"/>
    <property type="molecule type" value="Genomic_DNA"/>
</dbReference>
<dbReference type="Proteomes" id="UP000654370">
    <property type="component" value="Unassembled WGS sequence"/>
</dbReference>
<evidence type="ECO:0000256" key="3">
    <source>
        <dbReference type="ARBA" id="ARBA00022793"/>
    </source>
</evidence>
<dbReference type="PANTHER" id="PTHR45677">
    <property type="entry name" value="GLUTAMATE DECARBOXYLASE-RELATED"/>
    <property type="match status" value="1"/>
</dbReference>
<dbReference type="OrthoDB" id="392571at2759"/>
<dbReference type="GO" id="GO:0030170">
    <property type="term" value="F:pyridoxal phosphate binding"/>
    <property type="evidence" value="ECO:0007669"/>
    <property type="project" value="InterPro"/>
</dbReference>
<dbReference type="PANTHER" id="PTHR45677:SF8">
    <property type="entry name" value="CYSTEINE SULFINIC ACID DECARBOXYLASE"/>
    <property type="match status" value="1"/>
</dbReference>
<dbReference type="Gene3D" id="3.90.1150.170">
    <property type="match status" value="1"/>
</dbReference>
<keyword evidence="5 6" id="KW-0456">Lyase</keyword>
<comment type="cofactor">
    <cofactor evidence="1 6">
        <name>pyridoxal 5'-phosphate</name>
        <dbReference type="ChEBI" id="CHEBI:597326"/>
    </cofactor>
</comment>
<dbReference type="GO" id="GO:0016831">
    <property type="term" value="F:carboxy-lyase activity"/>
    <property type="evidence" value="ECO:0007669"/>
    <property type="project" value="UniProtKB-KW"/>
</dbReference>
<dbReference type="Pfam" id="PF00282">
    <property type="entry name" value="Pyridoxal_deC"/>
    <property type="match status" value="1"/>
</dbReference>
<evidence type="ECO:0000256" key="6">
    <source>
        <dbReference type="RuleBase" id="RU000382"/>
    </source>
</evidence>
<dbReference type="AlphaFoldDB" id="A0A8H7PEA7"/>
<proteinExistence type="inferred from homology"/>
<evidence type="ECO:0000313" key="8">
    <source>
        <dbReference type="Proteomes" id="UP000654370"/>
    </source>
</evidence>
<dbReference type="InterPro" id="IPR015421">
    <property type="entry name" value="PyrdxlP-dep_Trfase_major"/>
</dbReference>
<evidence type="ECO:0000256" key="4">
    <source>
        <dbReference type="ARBA" id="ARBA00022898"/>
    </source>
</evidence>
<keyword evidence="8" id="KW-1185">Reference proteome</keyword>
<evidence type="ECO:0008006" key="9">
    <source>
        <dbReference type="Google" id="ProtNLM"/>
    </source>
</evidence>
<accession>A0A8H7PEA7</accession>
<dbReference type="GO" id="GO:0019752">
    <property type="term" value="P:carboxylic acid metabolic process"/>
    <property type="evidence" value="ECO:0007669"/>
    <property type="project" value="InterPro"/>
</dbReference>
<comment type="similarity">
    <text evidence="2 6">Belongs to the group II decarboxylase family.</text>
</comment>
<evidence type="ECO:0000313" key="7">
    <source>
        <dbReference type="EMBL" id="KAG2172318.1"/>
    </source>
</evidence>
<dbReference type="InterPro" id="IPR015424">
    <property type="entry name" value="PyrdxlP-dep_Trfase"/>
</dbReference>
<gene>
    <name evidence="7" type="ORF">INT43_004860</name>
</gene>
<keyword evidence="3" id="KW-0210">Decarboxylase</keyword>
<dbReference type="GO" id="GO:0005737">
    <property type="term" value="C:cytoplasm"/>
    <property type="evidence" value="ECO:0007669"/>
    <property type="project" value="TreeGrafter"/>
</dbReference>
<protein>
    <recommendedName>
        <fullName evidence="9">Glutamate decarboxylase</fullName>
    </recommendedName>
</protein>
<evidence type="ECO:0000256" key="5">
    <source>
        <dbReference type="ARBA" id="ARBA00023239"/>
    </source>
</evidence>
<evidence type="ECO:0000256" key="2">
    <source>
        <dbReference type="ARBA" id="ARBA00009533"/>
    </source>
</evidence>
<organism evidence="7 8">
    <name type="scientific">Mortierella isabellina</name>
    <name type="common">Filamentous fungus</name>
    <name type="synonym">Umbelopsis isabellina</name>
    <dbReference type="NCBI Taxonomy" id="91625"/>
    <lineage>
        <taxon>Eukaryota</taxon>
        <taxon>Fungi</taxon>
        <taxon>Fungi incertae sedis</taxon>
        <taxon>Mucoromycota</taxon>
        <taxon>Mucoromycotina</taxon>
        <taxon>Umbelopsidomycetes</taxon>
        <taxon>Umbelopsidales</taxon>
        <taxon>Umbelopsidaceae</taxon>
        <taxon>Umbelopsis</taxon>
    </lineage>
</organism>
<keyword evidence="4 6" id="KW-0663">Pyridoxal phosphate</keyword>
<sequence>TRESHQLGSAAELDILLGRMRDLIIPYINGATEQEANVVCYNTPEKLEKLMDFSLPEKAGGVEGTFKTIKDALRFSVNSWNPRFMDKLYAGTNPIGVISELLIATLNSNVHVYHVSPVFTLMEMHVTNQVGRLLGMGEKAGGLLCPGGSASNQLAMVTARNTLFPSIKDTGYLPRPFNPSAEYGKLKIFTSQHSHYSIDKAAQVMGLGVDNIEKIPVDDNGKMNIAQLGKSQTFDLIT</sequence>
<dbReference type="Gene3D" id="3.40.640.10">
    <property type="entry name" value="Type I PLP-dependent aspartate aminotransferase-like (Major domain)"/>
    <property type="match status" value="1"/>
</dbReference>
<name>A0A8H7PEA7_MORIS</name>
<reference evidence="7" key="1">
    <citation type="submission" date="2020-12" db="EMBL/GenBank/DDBJ databases">
        <title>Metabolic potential, ecology and presence of endohyphal bacteria is reflected in genomic diversity of Mucoromycotina.</title>
        <authorList>
            <person name="Muszewska A."/>
            <person name="Okrasinska A."/>
            <person name="Steczkiewicz K."/>
            <person name="Drgas O."/>
            <person name="Orlowska M."/>
            <person name="Perlinska-Lenart U."/>
            <person name="Aleksandrzak-Piekarczyk T."/>
            <person name="Szatraj K."/>
            <person name="Zielenkiewicz U."/>
            <person name="Pilsyk S."/>
            <person name="Malc E."/>
            <person name="Mieczkowski P."/>
            <person name="Kruszewska J.S."/>
            <person name="Biernat P."/>
            <person name="Pawlowska J."/>
        </authorList>
    </citation>
    <scope>NUCLEOTIDE SEQUENCE</scope>
    <source>
        <strain evidence="7">WA0000067209</strain>
    </source>
</reference>
<feature type="non-terminal residue" evidence="7">
    <location>
        <position position="1"/>
    </location>
</feature>
<dbReference type="SUPFAM" id="SSF53383">
    <property type="entry name" value="PLP-dependent transferases"/>
    <property type="match status" value="1"/>
</dbReference>
<dbReference type="InterPro" id="IPR002129">
    <property type="entry name" value="PyrdxlP-dep_de-COase"/>
</dbReference>
<evidence type="ECO:0000256" key="1">
    <source>
        <dbReference type="ARBA" id="ARBA00001933"/>
    </source>
</evidence>
<comment type="caution">
    <text evidence="7">The sequence shown here is derived from an EMBL/GenBank/DDBJ whole genome shotgun (WGS) entry which is preliminary data.</text>
</comment>